<gene>
    <name evidence="2" type="ORF">D910_11748</name>
    <name evidence="1" type="ORF">YQE_11921</name>
</gene>
<name>N6TYQ3_DENPD</name>
<dbReference type="EMBL" id="KB741270">
    <property type="protein sequence ID" value="ENN71417.1"/>
    <property type="molecule type" value="Genomic_DNA"/>
</dbReference>
<evidence type="ECO:0000313" key="1">
    <source>
        <dbReference type="EMBL" id="ENN71417.1"/>
    </source>
</evidence>
<dbReference type="Proteomes" id="UP000030742">
    <property type="component" value="Unassembled WGS sequence"/>
</dbReference>
<accession>N6TYQ3</accession>
<proteinExistence type="predicted"/>
<dbReference type="AlphaFoldDB" id="N6TYQ3"/>
<organism evidence="1">
    <name type="scientific">Dendroctonus ponderosae</name>
    <name type="common">Mountain pine beetle</name>
    <dbReference type="NCBI Taxonomy" id="77166"/>
    <lineage>
        <taxon>Eukaryota</taxon>
        <taxon>Metazoa</taxon>
        <taxon>Ecdysozoa</taxon>
        <taxon>Arthropoda</taxon>
        <taxon>Hexapoda</taxon>
        <taxon>Insecta</taxon>
        <taxon>Pterygota</taxon>
        <taxon>Neoptera</taxon>
        <taxon>Endopterygota</taxon>
        <taxon>Coleoptera</taxon>
        <taxon>Polyphaga</taxon>
        <taxon>Cucujiformia</taxon>
        <taxon>Curculionidae</taxon>
        <taxon>Scolytinae</taxon>
        <taxon>Dendroctonus</taxon>
    </lineage>
</organism>
<dbReference type="EMBL" id="KB632390">
    <property type="protein sequence ID" value="ERL94471.1"/>
    <property type="molecule type" value="Genomic_DNA"/>
</dbReference>
<sequence>MRRGYVSLINIIDQIKCNSVVKTQVFPRARSPARITPNIFAQSLCSEPVRLKVCDVLRSQDIHHWTDKGGR</sequence>
<dbReference type="HOGENOM" id="CLU_2742662_0_0_1"/>
<feature type="non-terminal residue" evidence="1">
    <location>
        <position position="1"/>
    </location>
</feature>
<evidence type="ECO:0000313" key="2">
    <source>
        <dbReference type="EMBL" id="ERL94471.1"/>
    </source>
</evidence>
<protein>
    <submittedName>
        <fullName evidence="1">Uncharacterized protein</fullName>
    </submittedName>
</protein>
<evidence type="ECO:0000313" key="3">
    <source>
        <dbReference type="Proteomes" id="UP000030742"/>
    </source>
</evidence>
<reference evidence="1 3" key="1">
    <citation type="journal article" date="2013" name="Genome Biol.">
        <title>Draft genome of the mountain pine beetle, Dendroctonus ponderosae Hopkins, a major forest pest.</title>
        <authorList>
            <person name="Keeling C.I."/>
            <person name="Yuen M.M."/>
            <person name="Liao N.Y."/>
            <person name="Docking T.R."/>
            <person name="Chan S.K."/>
            <person name="Taylor G.A."/>
            <person name="Palmquist D.L."/>
            <person name="Jackman S.D."/>
            <person name="Nguyen A."/>
            <person name="Li M."/>
            <person name="Henderson H."/>
            <person name="Janes J.K."/>
            <person name="Zhao Y."/>
            <person name="Pandoh P."/>
            <person name="Moore R."/>
            <person name="Sperling F.A."/>
            <person name="Huber D.P."/>
            <person name="Birol I."/>
            <person name="Jones S.J."/>
            <person name="Bohlmann J."/>
        </authorList>
    </citation>
    <scope>NUCLEOTIDE SEQUENCE</scope>
</reference>